<name>A0A0D0CDU8_9AGAR</name>
<feature type="compositionally biased region" description="Low complexity" evidence="1">
    <location>
        <begin position="66"/>
        <end position="90"/>
    </location>
</feature>
<accession>A0A0D0CDU8</accession>
<dbReference type="EMBL" id="KN834774">
    <property type="protein sequence ID" value="KIK60649.1"/>
    <property type="molecule type" value="Genomic_DNA"/>
</dbReference>
<reference evidence="2 3" key="1">
    <citation type="submission" date="2014-04" db="EMBL/GenBank/DDBJ databases">
        <title>Evolutionary Origins and Diversification of the Mycorrhizal Mutualists.</title>
        <authorList>
            <consortium name="DOE Joint Genome Institute"/>
            <consortium name="Mycorrhizal Genomics Consortium"/>
            <person name="Kohler A."/>
            <person name="Kuo A."/>
            <person name="Nagy L.G."/>
            <person name="Floudas D."/>
            <person name="Copeland A."/>
            <person name="Barry K.W."/>
            <person name="Cichocki N."/>
            <person name="Veneault-Fourrey C."/>
            <person name="LaButti K."/>
            <person name="Lindquist E.A."/>
            <person name="Lipzen A."/>
            <person name="Lundell T."/>
            <person name="Morin E."/>
            <person name="Murat C."/>
            <person name="Riley R."/>
            <person name="Ohm R."/>
            <person name="Sun H."/>
            <person name="Tunlid A."/>
            <person name="Henrissat B."/>
            <person name="Grigoriev I.V."/>
            <person name="Hibbett D.S."/>
            <person name="Martin F."/>
        </authorList>
    </citation>
    <scope>NUCLEOTIDE SEQUENCE [LARGE SCALE GENOMIC DNA]</scope>
    <source>
        <strain evidence="2 3">FD-317 M1</strain>
    </source>
</reference>
<dbReference type="Proteomes" id="UP000053593">
    <property type="component" value="Unassembled WGS sequence"/>
</dbReference>
<organism evidence="2 3">
    <name type="scientific">Collybiopsis luxurians FD-317 M1</name>
    <dbReference type="NCBI Taxonomy" id="944289"/>
    <lineage>
        <taxon>Eukaryota</taxon>
        <taxon>Fungi</taxon>
        <taxon>Dikarya</taxon>
        <taxon>Basidiomycota</taxon>
        <taxon>Agaricomycotina</taxon>
        <taxon>Agaricomycetes</taxon>
        <taxon>Agaricomycetidae</taxon>
        <taxon>Agaricales</taxon>
        <taxon>Marasmiineae</taxon>
        <taxon>Omphalotaceae</taxon>
        <taxon>Collybiopsis</taxon>
        <taxon>Collybiopsis luxurians</taxon>
    </lineage>
</organism>
<proteinExistence type="predicted"/>
<dbReference type="HOGENOM" id="CLU_1635589_0_0_1"/>
<evidence type="ECO:0000313" key="3">
    <source>
        <dbReference type="Proteomes" id="UP000053593"/>
    </source>
</evidence>
<feature type="region of interest" description="Disordered" evidence="1">
    <location>
        <begin position="62"/>
        <end position="90"/>
    </location>
</feature>
<protein>
    <submittedName>
        <fullName evidence="2">Uncharacterized protein</fullName>
    </submittedName>
</protein>
<sequence>MEILLHKRETIKSILENLTPLFDGSTATGHARAPENRPHPTQTLACAKAALQRAINESSTIIDQESSCSNNPPLLSSILQSSPRSPETLSPLLELSPLTAISSIGPSAVSPSATEEDSQARRLLFALQEASDEVEIEGLLGNLQAHLMQKFQSQIEELAQNN</sequence>
<gene>
    <name evidence="2" type="ORF">GYMLUDRAFT_244222</name>
</gene>
<evidence type="ECO:0000256" key="1">
    <source>
        <dbReference type="SAM" id="MobiDB-lite"/>
    </source>
</evidence>
<keyword evidence="3" id="KW-1185">Reference proteome</keyword>
<dbReference type="AlphaFoldDB" id="A0A0D0CDU8"/>
<evidence type="ECO:0000313" key="2">
    <source>
        <dbReference type="EMBL" id="KIK60649.1"/>
    </source>
</evidence>